<comment type="similarity">
    <text evidence="2">Belongs to the strictosidine synthase family.</text>
</comment>
<evidence type="ECO:0000313" key="8">
    <source>
        <dbReference type="RefSeq" id="XP_004493426.1"/>
    </source>
</evidence>
<feature type="domain" description="Strictosidine synthase conserved region" evidence="6">
    <location>
        <begin position="160"/>
        <end position="247"/>
    </location>
</feature>
<keyword evidence="3" id="KW-0926">Vacuole</keyword>
<dbReference type="GO" id="GO:0005773">
    <property type="term" value="C:vacuole"/>
    <property type="evidence" value="ECO:0007669"/>
    <property type="project" value="UniProtKB-SubCell"/>
</dbReference>
<dbReference type="InterPro" id="IPR011042">
    <property type="entry name" value="6-blade_b-propeller_TolB-like"/>
</dbReference>
<dbReference type="GO" id="GO:0016787">
    <property type="term" value="F:hydrolase activity"/>
    <property type="evidence" value="ECO:0007669"/>
    <property type="project" value="TreeGrafter"/>
</dbReference>
<dbReference type="PANTHER" id="PTHR10426:SF69">
    <property type="entry name" value="PROTEIN STRICTOSIDINE SYNTHASE-LIKE 10"/>
    <property type="match status" value="1"/>
</dbReference>
<dbReference type="GO" id="GO:0012505">
    <property type="term" value="C:endomembrane system"/>
    <property type="evidence" value="ECO:0007669"/>
    <property type="project" value="TreeGrafter"/>
</dbReference>
<evidence type="ECO:0000256" key="1">
    <source>
        <dbReference type="ARBA" id="ARBA00004116"/>
    </source>
</evidence>
<dbReference type="Gene3D" id="2.120.10.30">
    <property type="entry name" value="TolB, C-terminal domain"/>
    <property type="match status" value="1"/>
</dbReference>
<keyword evidence="4" id="KW-0732">Signal</keyword>
<dbReference type="OrthoDB" id="5307922at2759"/>
<dbReference type="FunFam" id="2.120.10.30:FF:000032">
    <property type="entry name" value="Protein STRICTOSIDINE SYNTHASE-LIKE 13"/>
    <property type="match status" value="1"/>
</dbReference>
<evidence type="ECO:0000256" key="3">
    <source>
        <dbReference type="ARBA" id="ARBA00022554"/>
    </source>
</evidence>
<reference evidence="8" key="2">
    <citation type="submission" date="2025-08" db="UniProtKB">
        <authorList>
            <consortium name="RefSeq"/>
        </authorList>
    </citation>
    <scope>IDENTIFICATION</scope>
    <source>
        <tissue evidence="8">Etiolated seedlings</tissue>
    </source>
</reference>
<evidence type="ECO:0000256" key="4">
    <source>
        <dbReference type="ARBA" id="ARBA00022729"/>
    </source>
</evidence>
<sequence>MNSKLIAAATLLAILTIIISLFNPQNLFVPITIPGSKDDLHAARILHVSGAVGPESLAFDGNGQGPYTGVADGRILKWEGEERGWTQFALTTSNRSDCVRPIALELEHVCGRPLGLKFDKKNGDLYIADAYFGLNVVGPEGGLATQVVTEAEGQPFRFTNDMDISEDEDVIYFTDSSTVFQRRQFMLALLSGDKTGRLMKYDKSTKEVKVLLRGLAFANGVALSKDGSFILVAETSTFRILRLWLRGPNSGQVDTFAVLPGFPDNIRRNSEGQFWVALHAKETPFAKLIASNPWAGKALLKLGNFKQLHASLAKKPHAAAIKLSNEGEILEVLEDCEGNTLKFISEVEEKDGKLWIASVLMPFIGVYSL</sequence>
<dbReference type="PaxDb" id="3827-XP_004493426.1"/>
<accession>A0A1S2XRK5</accession>
<evidence type="ECO:0000313" key="7">
    <source>
        <dbReference type="Proteomes" id="UP000087171"/>
    </source>
</evidence>
<name>A0A1S2XRK5_CICAR</name>
<reference evidence="7" key="1">
    <citation type="journal article" date="2013" name="Nat. Biotechnol.">
        <title>Draft genome sequence of chickpea (Cicer arietinum) provides a resource for trait improvement.</title>
        <authorList>
            <person name="Varshney R.K."/>
            <person name="Song C."/>
            <person name="Saxena R.K."/>
            <person name="Azam S."/>
            <person name="Yu S."/>
            <person name="Sharpe A.G."/>
            <person name="Cannon S."/>
            <person name="Baek J."/>
            <person name="Rosen B.D."/>
            <person name="Tar'an B."/>
            <person name="Millan T."/>
            <person name="Zhang X."/>
            <person name="Ramsay L.D."/>
            <person name="Iwata A."/>
            <person name="Wang Y."/>
            <person name="Nelson W."/>
            <person name="Farmer A.D."/>
            <person name="Gaur P.M."/>
            <person name="Soderlund C."/>
            <person name="Penmetsa R.V."/>
            <person name="Xu C."/>
            <person name="Bharti A.K."/>
            <person name="He W."/>
            <person name="Winter P."/>
            <person name="Zhao S."/>
            <person name="Hane J.K."/>
            <person name="Carrasquilla-Garcia N."/>
            <person name="Condie J.A."/>
            <person name="Upadhyaya H.D."/>
            <person name="Luo M.C."/>
            <person name="Thudi M."/>
            <person name="Gowda C.L."/>
            <person name="Singh N.P."/>
            <person name="Lichtenzveig J."/>
            <person name="Gali K.K."/>
            <person name="Rubio J."/>
            <person name="Nadarajan N."/>
            <person name="Dolezel J."/>
            <person name="Bansal K.C."/>
            <person name="Xu X."/>
            <person name="Edwards D."/>
            <person name="Zhang G."/>
            <person name="Kahl G."/>
            <person name="Gil J."/>
            <person name="Singh K.B."/>
            <person name="Datta S.K."/>
            <person name="Jackson S.A."/>
            <person name="Wang J."/>
            <person name="Cook D.R."/>
        </authorList>
    </citation>
    <scope>NUCLEOTIDE SEQUENCE [LARGE SCALE GENOMIC DNA]</scope>
    <source>
        <strain evidence="7">cv. CDC Frontier</strain>
    </source>
</reference>
<dbReference type="Proteomes" id="UP000087171">
    <property type="component" value="Chromosome Ca3"/>
</dbReference>
<keyword evidence="7" id="KW-1185">Reference proteome</keyword>
<evidence type="ECO:0000256" key="2">
    <source>
        <dbReference type="ARBA" id="ARBA00009191"/>
    </source>
</evidence>
<keyword evidence="5" id="KW-0325">Glycoprotein</keyword>
<protein>
    <submittedName>
        <fullName evidence="8">Protein STRICTOSIDINE SYNTHASE-LIKE 10</fullName>
    </submittedName>
</protein>
<evidence type="ECO:0000256" key="5">
    <source>
        <dbReference type="ARBA" id="ARBA00023180"/>
    </source>
</evidence>
<dbReference type="SUPFAM" id="SSF63829">
    <property type="entry name" value="Calcium-dependent phosphotriesterase"/>
    <property type="match status" value="1"/>
</dbReference>
<gene>
    <name evidence="8" type="primary">LOC101512282</name>
</gene>
<dbReference type="AlphaFoldDB" id="A0A1S2XRK5"/>
<proteinExistence type="inferred from homology"/>
<evidence type="ECO:0000259" key="6">
    <source>
        <dbReference type="Pfam" id="PF03088"/>
    </source>
</evidence>
<dbReference type="Pfam" id="PF20067">
    <property type="entry name" value="SSL_N"/>
    <property type="match status" value="1"/>
</dbReference>
<comment type="subcellular location">
    <subcellularLocation>
        <location evidence="1">Vacuole</location>
    </subcellularLocation>
</comment>
<dbReference type="eggNOG" id="KOG1520">
    <property type="taxonomic scope" value="Eukaryota"/>
</dbReference>
<dbReference type="KEGG" id="cam:101512282"/>
<dbReference type="InterPro" id="IPR018119">
    <property type="entry name" value="Strictosidine_synth_cons-reg"/>
</dbReference>
<dbReference type="GeneID" id="101512282"/>
<dbReference type="Pfam" id="PF03088">
    <property type="entry name" value="Str_synth"/>
    <property type="match status" value="1"/>
</dbReference>
<organism evidence="7 8">
    <name type="scientific">Cicer arietinum</name>
    <name type="common">Chickpea</name>
    <name type="synonym">Garbanzo</name>
    <dbReference type="NCBI Taxonomy" id="3827"/>
    <lineage>
        <taxon>Eukaryota</taxon>
        <taxon>Viridiplantae</taxon>
        <taxon>Streptophyta</taxon>
        <taxon>Embryophyta</taxon>
        <taxon>Tracheophyta</taxon>
        <taxon>Spermatophyta</taxon>
        <taxon>Magnoliopsida</taxon>
        <taxon>eudicotyledons</taxon>
        <taxon>Gunneridae</taxon>
        <taxon>Pentapetalae</taxon>
        <taxon>rosids</taxon>
        <taxon>fabids</taxon>
        <taxon>Fabales</taxon>
        <taxon>Fabaceae</taxon>
        <taxon>Papilionoideae</taxon>
        <taxon>50 kb inversion clade</taxon>
        <taxon>NPAAA clade</taxon>
        <taxon>Hologalegina</taxon>
        <taxon>IRL clade</taxon>
        <taxon>Cicereae</taxon>
        <taxon>Cicer</taxon>
    </lineage>
</organism>
<dbReference type="PANTHER" id="PTHR10426">
    <property type="entry name" value="STRICTOSIDINE SYNTHASE-RELATED"/>
    <property type="match status" value="1"/>
</dbReference>
<dbReference type="STRING" id="3827.A0A1S2XRK5"/>
<dbReference type="RefSeq" id="XP_004493426.1">
    <property type="nucleotide sequence ID" value="XM_004493369.3"/>
</dbReference>